<feature type="domain" description="Rubredoxin-like" evidence="2">
    <location>
        <begin position="3"/>
        <end position="43"/>
    </location>
</feature>
<dbReference type="Proteomes" id="UP000700908">
    <property type="component" value="Unassembled WGS sequence"/>
</dbReference>
<dbReference type="RefSeq" id="WP_222198561.1">
    <property type="nucleotide sequence ID" value="NZ_JAIMFO010000004.1"/>
</dbReference>
<evidence type="ECO:0000313" key="4">
    <source>
        <dbReference type="Proteomes" id="UP000700908"/>
    </source>
</evidence>
<dbReference type="InterPro" id="IPR013429">
    <property type="entry name" value="Regulatory_FmdB_Zinc_ribbon"/>
</dbReference>
<gene>
    <name evidence="3" type="ORF">K6V98_00410</name>
</gene>
<name>A0ABS7MHK5_9ACTN</name>
<dbReference type="InterPro" id="IPR024934">
    <property type="entry name" value="Rubredoxin-like_dom"/>
</dbReference>
<dbReference type="PANTHER" id="PTHR34404">
    <property type="entry name" value="REGULATORY PROTEIN, FMDB FAMILY"/>
    <property type="match status" value="1"/>
</dbReference>
<evidence type="ECO:0000256" key="1">
    <source>
        <dbReference type="SAM" id="MobiDB-lite"/>
    </source>
</evidence>
<accession>A0ABS7MHK5</accession>
<reference evidence="3 4" key="1">
    <citation type="submission" date="2021-08" db="EMBL/GenBank/DDBJ databases">
        <title>Collinsella faecalis sp. nov. isolated from swine faeces.</title>
        <authorList>
            <person name="Oh B.S."/>
            <person name="Lee J.H."/>
        </authorList>
    </citation>
    <scope>NUCLEOTIDE SEQUENCE [LARGE SCALE GENOMIC DNA]</scope>
    <source>
        <strain evidence="3 4">AGMB00827</strain>
    </source>
</reference>
<dbReference type="PANTHER" id="PTHR34404:SF2">
    <property type="entry name" value="CONSERVED SERINE RICH PROTEIN"/>
    <property type="match status" value="1"/>
</dbReference>
<dbReference type="PROSITE" id="PS50903">
    <property type="entry name" value="RUBREDOXIN_LIKE"/>
    <property type="match status" value="1"/>
</dbReference>
<feature type="region of interest" description="Disordered" evidence="1">
    <location>
        <begin position="56"/>
        <end position="95"/>
    </location>
</feature>
<sequence>MARYDYRCSACGEVFEVEHGMGERPEIHCPVCNAVAQKEFSATGIAFNGSGFYNTDHRDVPQSSAASDSQGGPTTGDAKQLASASACEHCPHKDK</sequence>
<protein>
    <submittedName>
        <fullName evidence="3">FmdB family transcriptional regulator</fullName>
    </submittedName>
</protein>
<organism evidence="3 4">
    <name type="scientific">Collinsella ureilytica</name>
    <dbReference type="NCBI Taxonomy" id="2869515"/>
    <lineage>
        <taxon>Bacteria</taxon>
        <taxon>Bacillati</taxon>
        <taxon>Actinomycetota</taxon>
        <taxon>Coriobacteriia</taxon>
        <taxon>Coriobacteriales</taxon>
        <taxon>Coriobacteriaceae</taxon>
        <taxon>Collinsella</taxon>
    </lineage>
</organism>
<dbReference type="SMART" id="SM00834">
    <property type="entry name" value="CxxC_CXXC_SSSS"/>
    <property type="match status" value="1"/>
</dbReference>
<keyword evidence="4" id="KW-1185">Reference proteome</keyword>
<feature type="compositionally biased region" description="Polar residues" evidence="1">
    <location>
        <begin position="61"/>
        <end position="72"/>
    </location>
</feature>
<dbReference type="EMBL" id="JAIMFO010000004">
    <property type="protein sequence ID" value="MBY4796833.1"/>
    <property type="molecule type" value="Genomic_DNA"/>
</dbReference>
<comment type="caution">
    <text evidence="3">The sequence shown here is derived from an EMBL/GenBank/DDBJ whole genome shotgun (WGS) entry which is preliminary data.</text>
</comment>
<evidence type="ECO:0000259" key="2">
    <source>
        <dbReference type="PROSITE" id="PS50903"/>
    </source>
</evidence>
<proteinExistence type="predicted"/>
<dbReference type="NCBIfam" id="TIGR02605">
    <property type="entry name" value="CxxC_CxxC_SSSS"/>
    <property type="match status" value="1"/>
</dbReference>
<evidence type="ECO:0000313" key="3">
    <source>
        <dbReference type="EMBL" id="MBY4796833.1"/>
    </source>
</evidence>
<dbReference type="Pfam" id="PF09723">
    <property type="entry name" value="Zn_ribbon_8"/>
    <property type="match status" value="1"/>
</dbReference>